<evidence type="ECO:0000313" key="1">
    <source>
        <dbReference type="EMBL" id="KAL3307838.1"/>
    </source>
</evidence>
<proteinExistence type="predicted"/>
<evidence type="ECO:0000313" key="2">
    <source>
        <dbReference type="Proteomes" id="UP001626550"/>
    </source>
</evidence>
<keyword evidence="2" id="KW-1185">Reference proteome</keyword>
<dbReference type="AlphaFoldDB" id="A0ABD2PK27"/>
<dbReference type="Gene3D" id="1.10.10.2590">
    <property type="entry name" value="BEN domain"/>
    <property type="match status" value="1"/>
</dbReference>
<dbReference type="EMBL" id="JBJKFK010006370">
    <property type="protein sequence ID" value="KAL3307838.1"/>
    <property type="molecule type" value="Genomic_DNA"/>
</dbReference>
<gene>
    <name evidence="1" type="ORF">Ciccas_013638</name>
</gene>
<comment type="caution">
    <text evidence="1">The sequence shown here is derived from an EMBL/GenBank/DDBJ whole genome shotgun (WGS) entry which is preliminary data.</text>
</comment>
<feature type="non-terminal residue" evidence="1">
    <location>
        <position position="120"/>
    </location>
</feature>
<name>A0ABD2PK27_9PLAT</name>
<dbReference type="Proteomes" id="UP001626550">
    <property type="component" value="Unassembled WGS sequence"/>
</dbReference>
<accession>A0ABD2PK27</accession>
<sequence length="120" mass="13078">MFWLQGGQILLSEKYPGVTLQEDVYNSLIVKSSASATRLIRLLMKSFFTQEELAASSLSGEGIYKKRLQPNITEAIKSTLVSSGVVITISTTRPVGNNANLVNYQLSAQQRTCNGNGNAH</sequence>
<reference evidence="1 2" key="1">
    <citation type="submission" date="2024-11" db="EMBL/GenBank/DDBJ databases">
        <title>Adaptive evolution of stress response genes in parasites aligns with host niche diversity.</title>
        <authorList>
            <person name="Hahn C."/>
            <person name="Resl P."/>
        </authorList>
    </citation>
    <scope>NUCLEOTIDE SEQUENCE [LARGE SCALE GENOMIC DNA]</scope>
    <source>
        <strain evidence="1">EGGRZ-B1_66</strain>
        <tissue evidence="1">Body</tissue>
    </source>
</reference>
<organism evidence="1 2">
    <name type="scientific">Cichlidogyrus casuarinus</name>
    <dbReference type="NCBI Taxonomy" id="1844966"/>
    <lineage>
        <taxon>Eukaryota</taxon>
        <taxon>Metazoa</taxon>
        <taxon>Spiralia</taxon>
        <taxon>Lophotrochozoa</taxon>
        <taxon>Platyhelminthes</taxon>
        <taxon>Monogenea</taxon>
        <taxon>Monopisthocotylea</taxon>
        <taxon>Dactylogyridea</taxon>
        <taxon>Ancyrocephalidae</taxon>
        <taxon>Cichlidogyrus</taxon>
    </lineage>
</organism>
<protein>
    <submittedName>
        <fullName evidence="1">Uncharacterized protein</fullName>
    </submittedName>
</protein>